<evidence type="ECO:0000313" key="6">
    <source>
        <dbReference type="EMBL" id="MBB6402484.1"/>
    </source>
</evidence>
<dbReference type="Proteomes" id="UP000536195">
    <property type="component" value="Unassembled WGS sequence"/>
</dbReference>
<name>A0A2L1C9A5_METMI</name>
<dbReference type="Proteomes" id="UP000563838">
    <property type="component" value="Unassembled WGS sequence"/>
</dbReference>
<dbReference type="EMBL" id="CP026606">
    <property type="protein sequence ID" value="AVB75934.1"/>
    <property type="molecule type" value="Genomic_DNA"/>
</dbReference>
<evidence type="ECO:0000313" key="7">
    <source>
        <dbReference type="EMBL" id="MBB6497855.1"/>
    </source>
</evidence>
<evidence type="ECO:0000313" key="12">
    <source>
        <dbReference type="Proteomes" id="UP000568063"/>
    </source>
</evidence>
<protein>
    <submittedName>
        <fullName evidence="1">Uncharacterized protein</fullName>
    </submittedName>
</protein>
<dbReference type="EMBL" id="JACDUK010000003">
    <property type="protein sequence ID" value="MBA2853463.1"/>
    <property type="molecule type" value="Genomic_DNA"/>
</dbReference>
<dbReference type="Proteomes" id="UP000239462">
    <property type="component" value="Chromosome"/>
</dbReference>
<reference evidence="8" key="1">
    <citation type="journal article" date="2018" name="Genome Announc.">
        <title>Complete Genome Sequence of the Methanococcus maripaludis Type Strain JJ (DSM 2067), a Model for Selenoprotein Synthesis in Archaea.</title>
        <authorList>
            <person name="Poehlein A."/>
            <person name="Heym D."/>
            <person name="Quitzke V."/>
            <person name="Fersch J."/>
            <person name="Daniel R."/>
            <person name="Rother M."/>
        </authorList>
    </citation>
    <scope>NUCLEOTIDE SEQUENCE [LARGE SCALE GENOMIC DNA]</scope>
    <source>
        <strain evidence="8">DSM 2067</strain>
    </source>
</reference>
<dbReference type="EMBL" id="JACDUP010000002">
    <property type="protein sequence ID" value="MBA2868892.1"/>
    <property type="molecule type" value="Genomic_DNA"/>
</dbReference>
<evidence type="ECO:0000313" key="13">
    <source>
        <dbReference type="Proteomes" id="UP000571751"/>
    </source>
</evidence>
<proteinExistence type="predicted"/>
<evidence type="ECO:0000313" key="4">
    <source>
        <dbReference type="EMBL" id="MBA2860871.1"/>
    </source>
</evidence>
<dbReference type="EMBL" id="JACHEC010000003">
    <property type="protein sequence ID" value="MBB6402484.1"/>
    <property type="molecule type" value="Genomic_DNA"/>
</dbReference>
<dbReference type="EMBL" id="JACDUM010000003">
    <property type="protein sequence ID" value="MBA2860871.1"/>
    <property type="molecule type" value="Genomic_DNA"/>
</dbReference>
<dbReference type="Proteomes" id="UP000522365">
    <property type="component" value="Unassembled WGS sequence"/>
</dbReference>
<organism evidence="1 8">
    <name type="scientific">Methanococcus maripaludis</name>
    <name type="common">Methanococcus deltae</name>
    <dbReference type="NCBI Taxonomy" id="39152"/>
    <lineage>
        <taxon>Archaea</taxon>
        <taxon>Methanobacteriati</taxon>
        <taxon>Methanobacteriota</taxon>
        <taxon>Methanomada group</taxon>
        <taxon>Methanococci</taxon>
        <taxon>Methanococcales</taxon>
        <taxon>Methanococcaceae</taxon>
        <taxon>Methanococcus</taxon>
    </lineage>
</organism>
<evidence type="ECO:0000313" key="3">
    <source>
        <dbReference type="EMBL" id="MBA2853463.1"/>
    </source>
</evidence>
<reference evidence="9 11" key="3">
    <citation type="submission" date="2020-07" db="EMBL/GenBank/DDBJ databases">
        <title>Genomic Encyclopedia of Type Strains, Phase IV (KMG-V): Genome sequencing to study the core and pangenomes of soil and plant-associated prokaryotes.</title>
        <authorList>
            <person name="Whitman W."/>
        </authorList>
    </citation>
    <scope>NUCLEOTIDE SEQUENCE [LARGE SCALE GENOMIC DNA]</scope>
    <source>
        <strain evidence="2 11">A4</strain>
        <strain evidence="6 10">C11</strain>
        <strain evidence="5 13">C14</strain>
        <strain evidence="4 12">C9</strain>
        <strain evidence="7 14">D1</strain>
        <strain evidence="3 9">S1</strain>
    </source>
</reference>
<evidence type="ECO:0000313" key="9">
    <source>
        <dbReference type="Proteomes" id="UP000522365"/>
    </source>
</evidence>
<dbReference type="GeneID" id="79383069"/>
<gene>
    <name evidence="2" type="ORF">HNP87_001438</name>
    <name evidence="3" type="ORF">HNP89_001439</name>
    <name evidence="4" type="ORF">HNP91_001702</name>
    <name evidence="6" type="ORF">HNP92_001806</name>
    <name evidence="5" type="ORF">HNP95_001071</name>
    <name evidence="7" type="ORF">HNP96_001916</name>
    <name evidence="1" type="ORF">MMJJ_05170</name>
</gene>
<dbReference type="Proteomes" id="UP000568063">
    <property type="component" value="Unassembled WGS sequence"/>
</dbReference>
<reference evidence="1" key="2">
    <citation type="submission" date="2018-02" db="EMBL/GenBank/DDBJ databases">
        <title>Complete genome sequence of the Methanococcus maripaludis type strain JJ (DSM 2067), a model for selenoprotein synthesis in Archaea.</title>
        <authorList>
            <person name="Poehlein A."/>
            <person name="Heym D."/>
            <person name="Quitzke V."/>
            <person name="Fersch J."/>
            <person name="Daniel R."/>
            <person name="Rother M."/>
        </authorList>
    </citation>
    <scope>NUCLEOTIDE SEQUENCE [LARGE SCALE GENOMIC DNA]</scope>
    <source>
        <strain evidence="1">DSM 2067</strain>
    </source>
</reference>
<dbReference type="Proteomes" id="UP000571751">
    <property type="component" value="Unassembled WGS sequence"/>
</dbReference>
<dbReference type="RefSeq" id="WP_258559240.1">
    <property type="nucleotide sequence ID" value="NZ_CP026606.1"/>
</dbReference>
<evidence type="ECO:0000313" key="11">
    <source>
        <dbReference type="Proteomes" id="UP000563838"/>
    </source>
</evidence>
<evidence type="ECO:0000313" key="10">
    <source>
        <dbReference type="Proteomes" id="UP000536195"/>
    </source>
</evidence>
<evidence type="ECO:0000313" key="1">
    <source>
        <dbReference type="EMBL" id="AVB75934.1"/>
    </source>
</evidence>
<dbReference type="EMBL" id="JACDUI010000002">
    <property type="protein sequence ID" value="MBA2840906.1"/>
    <property type="molecule type" value="Genomic_DNA"/>
</dbReference>
<sequence length="42" mass="4752">MAEIIGKVKRKKGSFVYVDGKGNVIQKNRSEMKKKAGKKSKR</sequence>
<evidence type="ECO:0000313" key="5">
    <source>
        <dbReference type="EMBL" id="MBA2868892.1"/>
    </source>
</evidence>
<evidence type="ECO:0000313" key="14">
    <source>
        <dbReference type="Proteomes" id="UP000590564"/>
    </source>
</evidence>
<dbReference type="AlphaFoldDB" id="A0A2L1C9A5"/>
<dbReference type="EMBL" id="JACHED010000009">
    <property type="protein sequence ID" value="MBB6497855.1"/>
    <property type="molecule type" value="Genomic_DNA"/>
</dbReference>
<dbReference type="Proteomes" id="UP000590564">
    <property type="component" value="Unassembled WGS sequence"/>
</dbReference>
<dbReference type="KEGG" id="mmad:MMJJ_05170"/>
<evidence type="ECO:0000313" key="8">
    <source>
        <dbReference type="Proteomes" id="UP000239462"/>
    </source>
</evidence>
<accession>A0A2L1C9A5</accession>
<evidence type="ECO:0000313" key="2">
    <source>
        <dbReference type="EMBL" id="MBA2840906.1"/>
    </source>
</evidence>